<keyword evidence="2" id="KW-1185">Reference proteome</keyword>
<reference evidence="1 2" key="1">
    <citation type="journal article" date="2009" name="Stand. Genomic Sci.">
        <title>Complete genome sequence of Slackia heliotrinireducens type strain (RHS 1).</title>
        <authorList>
            <person name="Pukall R."/>
            <person name="Lapidus A."/>
            <person name="Nolan M."/>
            <person name="Copeland A."/>
            <person name="Glavina Del Rio T."/>
            <person name="Lucas S."/>
            <person name="Chen F."/>
            <person name="Tice H."/>
            <person name="Cheng J.F."/>
            <person name="Chertkov O."/>
            <person name="Bruce D."/>
            <person name="Goodwin L."/>
            <person name="Kuske C."/>
            <person name="Brettin T."/>
            <person name="Detter J.C."/>
            <person name="Han C."/>
            <person name="Pitluck S."/>
            <person name="Pati A."/>
            <person name="Mavrommatis K."/>
            <person name="Ivanova N."/>
            <person name="Ovchinnikova G."/>
            <person name="Chen A."/>
            <person name="Palaniappan K."/>
            <person name="Schneider S."/>
            <person name="Rohde M."/>
            <person name="Chain P."/>
            <person name="D'haeseleer P."/>
            <person name="Goker M."/>
            <person name="Bristow J."/>
            <person name="Eisen J.A."/>
            <person name="Markowitz V."/>
            <person name="Kyrpides N.C."/>
            <person name="Klenk H.P."/>
            <person name="Hugenholtz P."/>
        </authorList>
    </citation>
    <scope>NUCLEOTIDE SEQUENCE [LARGE SCALE GENOMIC DNA]</scope>
    <source>
        <strain evidence="2">ATCC 29202 / DSM 20476 / NCTC 11029 / RHS 1</strain>
    </source>
</reference>
<organism evidence="1 2">
    <name type="scientific">Slackia heliotrinireducens (strain ATCC 29202 / DSM 20476 / NCTC 11029 / RHS 1)</name>
    <name type="common">Peptococcus heliotrinreducens</name>
    <dbReference type="NCBI Taxonomy" id="471855"/>
    <lineage>
        <taxon>Bacteria</taxon>
        <taxon>Bacillati</taxon>
        <taxon>Actinomycetota</taxon>
        <taxon>Coriobacteriia</taxon>
        <taxon>Eggerthellales</taxon>
        <taxon>Eggerthellaceae</taxon>
        <taxon>Slackia</taxon>
    </lineage>
</organism>
<dbReference type="Proteomes" id="UP000002026">
    <property type="component" value="Chromosome"/>
</dbReference>
<evidence type="ECO:0000313" key="2">
    <source>
        <dbReference type="Proteomes" id="UP000002026"/>
    </source>
</evidence>
<dbReference type="HOGENOM" id="CLU_200573_0_0_11"/>
<dbReference type="KEGG" id="shi:Shel_22370"/>
<protein>
    <submittedName>
        <fullName evidence="1">Uncharacterized protein</fullName>
    </submittedName>
</protein>
<sequence>MARYKVKFSSAEKKLLARLGLEGNYGQLTNDELFAIDEVVTEFLMDEGIDDEGNVTEQGRICEQIIEKLAEVDG</sequence>
<dbReference type="RefSeq" id="WP_012799347.1">
    <property type="nucleotide sequence ID" value="NC_013165.1"/>
</dbReference>
<proteinExistence type="predicted"/>
<dbReference type="EMBL" id="CP001684">
    <property type="protein sequence ID" value="ACV23247.1"/>
    <property type="molecule type" value="Genomic_DNA"/>
</dbReference>
<accession>C7N125</accession>
<name>C7N125_SLAHD</name>
<dbReference type="AlphaFoldDB" id="C7N125"/>
<evidence type="ECO:0000313" key="1">
    <source>
        <dbReference type="EMBL" id="ACV23247.1"/>
    </source>
</evidence>
<gene>
    <name evidence="1" type="ordered locus">Shel_22370</name>
</gene>